<dbReference type="Proteomes" id="UP000289152">
    <property type="component" value="Unassembled WGS sequence"/>
</dbReference>
<dbReference type="FunCoup" id="A0A4Q1BN75">
    <property type="interactions" value="89"/>
</dbReference>
<feature type="compositionally biased region" description="Polar residues" evidence="1">
    <location>
        <begin position="1381"/>
        <end position="1398"/>
    </location>
</feature>
<organism evidence="3 4">
    <name type="scientific">Tremella mesenterica</name>
    <name type="common">Jelly fungus</name>
    <dbReference type="NCBI Taxonomy" id="5217"/>
    <lineage>
        <taxon>Eukaryota</taxon>
        <taxon>Fungi</taxon>
        <taxon>Dikarya</taxon>
        <taxon>Basidiomycota</taxon>
        <taxon>Agaricomycotina</taxon>
        <taxon>Tremellomycetes</taxon>
        <taxon>Tremellales</taxon>
        <taxon>Tremellaceae</taxon>
        <taxon>Tremella</taxon>
    </lineage>
</organism>
<gene>
    <name evidence="3" type="ORF">M231_03647</name>
</gene>
<dbReference type="InterPro" id="IPR052208">
    <property type="entry name" value="DmX-like/RAVE_component"/>
</dbReference>
<dbReference type="InterPro" id="IPR036322">
    <property type="entry name" value="WD40_repeat_dom_sf"/>
</dbReference>
<dbReference type="VEuPathDB" id="FungiDB:TREMEDRAFT_24795"/>
<comment type="caution">
    <text evidence="3">The sequence shown here is derived from an EMBL/GenBank/DDBJ whole genome shotgun (WGS) entry which is preliminary data.</text>
</comment>
<dbReference type="EMBL" id="SDIL01000036">
    <property type="protein sequence ID" value="RXK39142.1"/>
    <property type="molecule type" value="Genomic_DNA"/>
</dbReference>
<accession>A0A4Q1BN75</accession>
<feature type="region of interest" description="Disordered" evidence="1">
    <location>
        <begin position="1375"/>
        <end position="1404"/>
    </location>
</feature>
<dbReference type="STRING" id="5217.A0A4Q1BN75"/>
<keyword evidence="4" id="KW-1185">Reference proteome</keyword>
<dbReference type="OrthoDB" id="342131at2759"/>
<dbReference type="Pfam" id="PF12234">
    <property type="entry name" value="Rav1p_C"/>
    <property type="match status" value="1"/>
</dbReference>
<dbReference type="InParanoid" id="A0A4Q1BN75"/>
<feature type="domain" description="RAVE complex protein Rav1 C-terminal" evidence="2">
    <location>
        <begin position="704"/>
        <end position="1360"/>
    </location>
</feature>
<evidence type="ECO:0000256" key="1">
    <source>
        <dbReference type="SAM" id="MobiDB-lite"/>
    </source>
</evidence>
<dbReference type="GO" id="GO:0007035">
    <property type="term" value="P:vacuolar acidification"/>
    <property type="evidence" value="ECO:0007669"/>
    <property type="project" value="TreeGrafter"/>
</dbReference>
<dbReference type="GO" id="GO:0043291">
    <property type="term" value="C:RAVE complex"/>
    <property type="evidence" value="ECO:0007669"/>
    <property type="project" value="TreeGrafter"/>
</dbReference>
<evidence type="ECO:0000313" key="4">
    <source>
        <dbReference type="Proteomes" id="UP000289152"/>
    </source>
</evidence>
<protein>
    <recommendedName>
        <fullName evidence="2">RAVE complex protein Rav1 C-terminal domain-containing protein</fullName>
    </recommendedName>
</protein>
<evidence type="ECO:0000313" key="3">
    <source>
        <dbReference type="EMBL" id="RXK39142.1"/>
    </source>
</evidence>
<reference evidence="3 4" key="1">
    <citation type="submission" date="2016-06" db="EMBL/GenBank/DDBJ databases">
        <title>Evolution of pathogenesis and genome organization in the Tremellales.</title>
        <authorList>
            <person name="Cuomo C."/>
            <person name="Litvintseva A."/>
            <person name="Heitman J."/>
            <person name="Chen Y."/>
            <person name="Sun S."/>
            <person name="Springer D."/>
            <person name="Dromer F."/>
            <person name="Young S."/>
            <person name="Zeng Q."/>
            <person name="Chapman S."/>
            <person name="Gujja S."/>
            <person name="Saif S."/>
            <person name="Birren B."/>
        </authorList>
    </citation>
    <scope>NUCLEOTIDE SEQUENCE [LARGE SCALE GENOMIC DNA]</scope>
    <source>
        <strain evidence="3 4">ATCC 28783</strain>
    </source>
</reference>
<dbReference type="PANTHER" id="PTHR13950">
    <property type="entry name" value="RABCONNECTIN-RELATED"/>
    <property type="match status" value="1"/>
</dbReference>
<sequence>MSLKLQEAIPGRPNELSSQCLDVLEVEGHGYVVYLSSSNVVLLDERLNLKETLVFWDALPHRASSSTSQTQVQGVKCDPAECLILAWSDTHVVIWQYSKRRWTVHSTILSSNPITRLDFQHGTLVLGTSAGMEVWRMDPSAQVTVWDRLWERAYPAPTSIQLSPVLGHIAWIVKDQKGVYILGMDRAGQPMGVPQEMRHPREVECISWRKPKSDSGDAHLYTITTNSVLRIYSPVLDDPTWFQLLSTIGPDAFTRSLHVTSANSSEAKTIIHPFGVIWPLDADVLRQNLKAMQDTSTADHGSDNQVSKMIHALRNEESDVVAWLSPQGELVLRSIINMDRKPPTLLRSLPLSNIRLSPSSLPFLTSPVARLLHTPNTGLTVVSLSSGRITAHRFSLTKVLAKDPSGIQLLVGSSDSQVELSQRVRQFVRTPNGRGLLVVGEEGEIGAWYKRRNGETLTGQNSAALQGRGLFKIDPRPHRIAIFAKGRGIVTFFRDKAGGHVALQHLDDGQLSPTEPVLLPDFSLAEDDDIKMLLAVSDVDDGYESRRRKTQRAIVVACSASGRAWVWRVISPRDPTSASELAFSDSTSKVTSAKPEVHLISTYSLPIESSAIHPHDKPALVLPVDPMGWHQNIVDWTMDTPLQDMVLTVTVDGCLEFWRPHMGQHHQLSTNARPTRINGTRFVGKGESPIMDGRLVNGMRNVEHGAWERSGIVRTGKNGVLMARCSSRKKTVLVCQTPSGKQEMTIWDSNVSEFSTGLESSLIISEPIQDLDWTTTSDLQSVLAVGYKHRVVLICEQRLSYVDPTPGWAPFLTIDMLQYDPRPICDSIWLAGGSLAIGAGNHIYLFSRFLDRGSPEPSPAPSIKSSGTVVGPEEPEDIFQLIAHQNGPLWDCHPTVLGQCLLWNKIDLVKTILITLATSLREAQEAGRRRLRMKRLDPSEFYAVQRGKTQVKAATDSRYDGLFSTQIDLETNEDDPFTSALVRNLIERLDGPVRLPLDDFEKSMLATVAQGTLEVEELRRSLDHCGLRYLLSLRFFVNYNRRASTSGANTPLSSGMSGQLRPQQRLSFRNIVWAMHSESQELLLNAATNTCMNGKMLWGEAKNLGVFLWLRSAEVVRNQMELVARNRFMLDEDRDPTSCSLIFFALGKKKVVHGLWRQAPGHKEQTAMLKFLANDFDTERWKTAAVKNAYALLSKQRYEYAAAFFMLAGKPQDAINICLRQLADWQLAFALARVVEGSTDGPLVRSVLSDTVVPLAFAGGHRWLATWAFWLLGRRDLAVRVLLSPMDDVAYDWSPENELSVGNPENDDPSLLLLFQHLKSKSLQTAKGTNEIPEKVEFDFVLHNARVFFRMGCHALALDLLRSWNFDRPFFPHKPIRSRRPSSMGTPASPSRSLSTPHSARRPSFLLSSHGRHESMFMDLDVLAEADPSEPVTRVPSPTPIFQNTADPFRPNGVESTPDRSIHILDEKTDTSLISPIRETPDLIEIREELEKEMKPRKMGNLMKELKQDVRQGAAEFDMDSFF</sequence>
<dbReference type="InterPro" id="IPR022033">
    <property type="entry name" value="Rav1p_C"/>
</dbReference>
<evidence type="ECO:0000259" key="2">
    <source>
        <dbReference type="Pfam" id="PF12234"/>
    </source>
</evidence>
<proteinExistence type="predicted"/>
<dbReference type="SUPFAM" id="SSF50978">
    <property type="entry name" value="WD40 repeat-like"/>
    <property type="match status" value="1"/>
</dbReference>
<feature type="region of interest" description="Disordered" evidence="1">
    <location>
        <begin position="1428"/>
        <end position="1458"/>
    </location>
</feature>
<name>A0A4Q1BN75_TREME</name>
<dbReference type="PANTHER" id="PTHR13950:SF9">
    <property type="entry name" value="RABCONNECTIN-3A"/>
    <property type="match status" value="1"/>
</dbReference>